<dbReference type="InterPro" id="IPR001372">
    <property type="entry name" value="Dynein_light_chain_typ-1/2"/>
</dbReference>
<evidence type="ECO:0000256" key="11">
    <source>
        <dbReference type="ARBA" id="ARBA00057688"/>
    </source>
</evidence>
<dbReference type="PANTHER" id="PTHR11886:SF2">
    <property type="entry name" value="DYNEIN AXONEMAL LIGHT CHAIN 4"/>
    <property type="match status" value="1"/>
</dbReference>
<evidence type="ECO:0000256" key="6">
    <source>
        <dbReference type="ARBA" id="ARBA00023017"/>
    </source>
</evidence>
<comment type="subunit">
    <text evidence="3">Consists of at least two heavy chains and a number of intermediate and light chains.</text>
</comment>
<dbReference type="InterPro" id="IPR037177">
    <property type="entry name" value="DLC_sf"/>
</dbReference>
<comment type="subcellular location">
    <subcellularLocation>
        <location evidence="1">Cytoplasm</location>
        <location evidence="1">Cytoskeleton</location>
        <location evidence="1">Cilium axoneme</location>
    </subcellularLocation>
</comment>
<dbReference type="GO" id="GO:0007017">
    <property type="term" value="P:microtubule-based process"/>
    <property type="evidence" value="ECO:0007669"/>
    <property type="project" value="InterPro"/>
</dbReference>
<evidence type="ECO:0000256" key="12">
    <source>
        <dbReference type="RuleBase" id="RU365010"/>
    </source>
</evidence>
<dbReference type="GO" id="GO:0030286">
    <property type="term" value="C:dynein complex"/>
    <property type="evidence" value="ECO:0007669"/>
    <property type="project" value="UniProtKB-KW"/>
</dbReference>
<protein>
    <recommendedName>
        <fullName evidence="12">Dynein light chain</fullName>
    </recommendedName>
</protein>
<evidence type="ECO:0000256" key="4">
    <source>
        <dbReference type="ARBA" id="ARBA00022490"/>
    </source>
</evidence>
<dbReference type="Pfam" id="PF01221">
    <property type="entry name" value="Dynein_light"/>
    <property type="match status" value="1"/>
</dbReference>
<dbReference type="GO" id="GO:0005874">
    <property type="term" value="C:microtubule"/>
    <property type="evidence" value="ECO:0007669"/>
    <property type="project" value="UniProtKB-KW"/>
</dbReference>
<evidence type="ECO:0000256" key="7">
    <source>
        <dbReference type="ARBA" id="ARBA00023069"/>
    </source>
</evidence>
<keyword evidence="5 12" id="KW-0493">Microtubule</keyword>
<evidence type="ECO:0000256" key="8">
    <source>
        <dbReference type="ARBA" id="ARBA00023175"/>
    </source>
</evidence>
<dbReference type="CDD" id="cd21453">
    <property type="entry name" value="DLC-like_DNAL4"/>
    <property type="match status" value="1"/>
</dbReference>
<keyword evidence="10" id="KW-0966">Cell projection</keyword>
<evidence type="ECO:0000256" key="1">
    <source>
        <dbReference type="ARBA" id="ARBA00004430"/>
    </source>
</evidence>
<dbReference type="Gene3D" id="3.30.740.10">
    <property type="entry name" value="Protein Inhibitor Of Neuronal Nitric Oxide Synthase"/>
    <property type="match status" value="1"/>
</dbReference>
<proteinExistence type="inferred from homology"/>
<evidence type="ECO:0000256" key="9">
    <source>
        <dbReference type="ARBA" id="ARBA00023212"/>
    </source>
</evidence>
<gene>
    <name evidence="13" type="primary">Dnal4</name>
    <name evidence="13" type="ORF">g.73946</name>
</gene>
<dbReference type="GO" id="GO:0005930">
    <property type="term" value="C:axoneme"/>
    <property type="evidence" value="ECO:0007669"/>
    <property type="project" value="UniProtKB-SubCell"/>
</dbReference>
<evidence type="ECO:0000256" key="3">
    <source>
        <dbReference type="ARBA" id="ARBA00011655"/>
    </source>
</evidence>
<reference evidence="13" key="1">
    <citation type="submission" date="2015-01" db="EMBL/GenBank/DDBJ databases">
        <title>Transcriptome Assembly of Fopius arisanus.</title>
        <authorList>
            <person name="Geib S."/>
        </authorList>
    </citation>
    <scope>NUCLEOTIDE SEQUENCE</scope>
</reference>
<keyword evidence="8 12" id="KW-0505">Motor protein</keyword>
<keyword evidence="4 12" id="KW-0963">Cytoplasm</keyword>
<keyword evidence="9 12" id="KW-0206">Cytoskeleton</keyword>
<comment type="function">
    <text evidence="11">Force generating protein of respiratory cilia. Produces force towards the minus ends of microtubules. Dynein has ATPase activity.</text>
</comment>
<dbReference type="SUPFAM" id="SSF54648">
    <property type="entry name" value="DLC"/>
    <property type="match status" value="1"/>
</dbReference>
<evidence type="ECO:0000313" key="13">
    <source>
        <dbReference type="EMBL" id="JAG73921.1"/>
    </source>
</evidence>
<dbReference type="AlphaFoldDB" id="A0A0C9QKT4"/>
<keyword evidence="6 12" id="KW-0243">Dynein</keyword>
<dbReference type="SMART" id="SM01375">
    <property type="entry name" value="Dynein_light"/>
    <property type="match status" value="1"/>
</dbReference>
<dbReference type="PANTHER" id="PTHR11886">
    <property type="entry name" value="DYNEIN LIGHT CHAIN"/>
    <property type="match status" value="1"/>
</dbReference>
<comment type="similarity">
    <text evidence="2 12">Belongs to the dynein light chain family.</text>
</comment>
<dbReference type="EMBL" id="GBYB01004154">
    <property type="protein sequence ID" value="JAG73921.1"/>
    <property type="molecule type" value="Transcribed_RNA"/>
</dbReference>
<evidence type="ECO:0000256" key="2">
    <source>
        <dbReference type="ARBA" id="ARBA00010156"/>
    </source>
</evidence>
<name>A0A0C9QKT4_9HYME</name>
<accession>A0A0C9QKT4</accession>
<evidence type="ECO:0000256" key="5">
    <source>
        <dbReference type="ARBA" id="ARBA00022701"/>
    </source>
</evidence>
<organism evidence="13">
    <name type="scientific">Fopius arisanus</name>
    <dbReference type="NCBI Taxonomy" id="64838"/>
    <lineage>
        <taxon>Eukaryota</taxon>
        <taxon>Metazoa</taxon>
        <taxon>Ecdysozoa</taxon>
        <taxon>Arthropoda</taxon>
        <taxon>Hexapoda</taxon>
        <taxon>Insecta</taxon>
        <taxon>Pterygota</taxon>
        <taxon>Neoptera</taxon>
        <taxon>Endopterygota</taxon>
        <taxon>Hymenoptera</taxon>
        <taxon>Apocrita</taxon>
        <taxon>Ichneumonoidea</taxon>
        <taxon>Braconidae</taxon>
        <taxon>Opiinae</taxon>
        <taxon>Fopius</taxon>
    </lineage>
</organism>
<keyword evidence="7" id="KW-0969">Cilium</keyword>
<sequence length="108" mass="12169">MATGEIKKEIITPVFHTYPLCKTSDMPEEMHQEVLEVCVTATEKFSDNYELAAKMIKDDLDKKFGAPFQVIVGESYGFSVIYQEKTMMHMYSGGNIAVLVYRTVVGFG</sequence>
<dbReference type="FunFam" id="3.30.740.10:FF:000002">
    <property type="entry name" value="Dynein light chain"/>
    <property type="match status" value="1"/>
</dbReference>
<evidence type="ECO:0000256" key="10">
    <source>
        <dbReference type="ARBA" id="ARBA00023273"/>
    </source>
</evidence>